<evidence type="ECO:0000256" key="7">
    <source>
        <dbReference type="SAM" id="Phobius"/>
    </source>
</evidence>
<dbReference type="InterPro" id="IPR011014">
    <property type="entry name" value="MscS_channel_TM-2"/>
</dbReference>
<comment type="caution">
    <text evidence="10">The sequence shown here is derived from an EMBL/GenBank/DDBJ whole genome shotgun (WGS) entry which is preliminary data.</text>
</comment>
<dbReference type="Gene3D" id="2.30.30.60">
    <property type="match status" value="1"/>
</dbReference>
<evidence type="ECO:0000256" key="5">
    <source>
        <dbReference type="ARBA" id="ARBA00022989"/>
    </source>
</evidence>
<dbReference type="SUPFAM" id="SSF82861">
    <property type="entry name" value="Mechanosensitive channel protein MscS (YggB), transmembrane region"/>
    <property type="match status" value="1"/>
</dbReference>
<dbReference type="SUPFAM" id="SSF50182">
    <property type="entry name" value="Sm-like ribonucleoproteins"/>
    <property type="match status" value="1"/>
</dbReference>
<keyword evidence="5 7" id="KW-1133">Transmembrane helix</keyword>
<dbReference type="InterPro" id="IPR006685">
    <property type="entry name" value="MscS_channel_2nd"/>
</dbReference>
<keyword evidence="4 7" id="KW-0812">Transmembrane</keyword>
<evidence type="ECO:0000256" key="3">
    <source>
        <dbReference type="ARBA" id="ARBA00022475"/>
    </source>
</evidence>
<dbReference type="Pfam" id="PF21082">
    <property type="entry name" value="MS_channel_3rd"/>
    <property type="match status" value="1"/>
</dbReference>
<evidence type="ECO:0000259" key="8">
    <source>
        <dbReference type="Pfam" id="PF00924"/>
    </source>
</evidence>
<feature type="transmembrane region" description="Helical" evidence="7">
    <location>
        <begin position="63"/>
        <end position="84"/>
    </location>
</feature>
<feature type="domain" description="Mechanosensitive ion channel MscS" evidence="8">
    <location>
        <begin position="108"/>
        <end position="173"/>
    </location>
</feature>
<evidence type="ECO:0000256" key="1">
    <source>
        <dbReference type="ARBA" id="ARBA00004651"/>
    </source>
</evidence>
<dbReference type="PANTHER" id="PTHR30221:SF1">
    <property type="entry name" value="SMALL-CONDUCTANCE MECHANOSENSITIVE CHANNEL"/>
    <property type="match status" value="1"/>
</dbReference>
<comment type="similarity">
    <text evidence="2">Belongs to the MscS (TC 1.A.23) family.</text>
</comment>
<dbReference type="RefSeq" id="WP_252111233.1">
    <property type="nucleotide sequence ID" value="NZ_JAMSCK010000002.1"/>
</dbReference>
<sequence>MDIFNNWEAILEKYGEKLIAFLPNLITAILLLLVGLWVIKIIVKYVKRFFDKKDYDETLESFITSLVSWGLKILLFVMVIMRLGVESASLVAAIGAAGLAIGLALQGSLANLAGGVLIIALKPFKIGDWIEAQGVSGTVVETSLFYTIINTFGNQRVMIPNGQLSNDNITNYSYNETRKENLTFGISYDDDIKKAKEVLTNMVMEQENVLKDPAPQIIVSELGDSSVNFSVRYFAELPNFWDLHWYMIEEGKIRLEEAGMTIPYPQRDVYLYDQTKMNGTVEKKGKAE</sequence>
<organism evidence="10 11">
    <name type="scientific">Gramella jeungdoensis</name>
    <dbReference type="NCBI Taxonomy" id="708091"/>
    <lineage>
        <taxon>Bacteria</taxon>
        <taxon>Pseudomonadati</taxon>
        <taxon>Bacteroidota</taxon>
        <taxon>Flavobacteriia</taxon>
        <taxon>Flavobacteriales</taxon>
        <taxon>Flavobacteriaceae</taxon>
        <taxon>Christiangramia</taxon>
    </lineage>
</organism>
<dbReference type="Proteomes" id="UP001155077">
    <property type="component" value="Unassembled WGS sequence"/>
</dbReference>
<gene>
    <name evidence="10" type="ORF">NE848_05455</name>
</gene>
<comment type="subcellular location">
    <subcellularLocation>
        <location evidence="1">Cell membrane</location>
        <topology evidence="1">Multi-pass membrane protein</topology>
    </subcellularLocation>
</comment>
<dbReference type="InterPro" id="IPR023408">
    <property type="entry name" value="MscS_beta-dom_sf"/>
</dbReference>
<feature type="transmembrane region" description="Helical" evidence="7">
    <location>
        <begin position="90"/>
        <end position="121"/>
    </location>
</feature>
<evidence type="ECO:0000313" key="10">
    <source>
        <dbReference type="EMBL" id="MCM8568814.1"/>
    </source>
</evidence>
<dbReference type="Pfam" id="PF00924">
    <property type="entry name" value="MS_channel_2nd"/>
    <property type="match status" value="1"/>
</dbReference>
<evidence type="ECO:0000259" key="9">
    <source>
        <dbReference type="Pfam" id="PF21082"/>
    </source>
</evidence>
<protein>
    <submittedName>
        <fullName evidence="10">Mechanosensitive ion channel</fullName>
    </submittedName>
</protein>
<keyword evidence="3" id="KW-1003">Cell membrane</keyword>
<accession>A0ABT0Z1Z0</accession>
<keyword evidence="11" id="KW-1185">Reference proteome</keyword>
<dbReference type="InterPro" id="IPR011066">
    <property type="entry name" value="MscS_channel_C_sf"/>
</dbReference>
<dbReference type="InterPro" id="IPR008910">
    <property type="entry name" value="MSC_TM_helix"/>
</dbReference>
<feature type="domain" description="Mechanosensitive ion channel MscS C-terminal" evidence="9">
    <location>
        <begin position="181"/>
        <end position="237"/>
    </location>
</feature>
<dbReference type="InterPro" id="IPR010920">
    <property type="entry name" value="LSM_dom_sf"/>
</dbReference>
<dbReference type="Gene3D" id="1.10.287.1260">
    <property type="match status" value="1"/>
</dbReference>
<dbReference type="EMBL" id="JAMSCK010000002">
    <property type="protein sequence ID" value="MCM8568814.1"/>
    <property type="molecule type" value="Genomic_DNA"/>
</dbReference>
<evidence type="ECO:0000256" key="6">
    <source>
        <dbReference type="ARBA" id="ARBA00023136"/>
    </source>
</evidence>
<dbReference type="Pfam" id="PF05552">
    <property type="entry name" value="MS_channel_1st_1"/>
    <property type="match status" value="1"/>
</dbReference>
<proteinExistence type="inferred from homology"/>
<feature type="transmembrane region" description="Helical" evidence="7">
    <location>
        <begin position="20"/>
        <end position="43"/>
    </location>
</feature>
<dbReference type="InterPro" id="IPR049278">
    <property type="entry name" value="MS_channel_C"/>
</dbReference>
<evidence type="ECO:0000256" key="2">
    <source>
        <dbReference type="ARBA" id="ARBA00008017"/>
    </source>
</evidence>
<evidence type="ECO:0000256" key="4">
    <source>
        <dbReference type="ARBA" id="ARBA00022692"/>
    </source>
</evidence>
<dbReference type="SUPFAM" id="SSF82689">
    <property type="entry name" value="Mechanosensitive channel protein MscS (YggB), C-terminal domain"/>
    <property type="match status" value="1"/>
</dbReference>
<keyword evidence="6 7" id="KW-0472">Membrane</keyword>
<dbReference type="InterPro" id="IPR045275">
    <property type="entry name" value="MscS_archaea/bacteria_type"/>
</dbReference>
<dbReference type="PANTHER" id="PTHR30221">
    <property type="entry name" value="SMALL-CONDUCTANCE MECHANOSENSITIVE CHANNEL"/>
    <property type="match status" value="1"/>
</dbReference>
<name>A0ABT0Z1Z0_9FLAO</name>
<reference evidence="10" key="1">
    <citation type="submission" date="2022-06" db="EMBL/GenBank/DDBJ databases">
        <title>Gramella sediminis sp. nov., isolated from deep-sea sediment of the Indian Ocean.</title>
        <authorList>
            <person name="Yang L."/>
        </authorList>
    </citation>
    <scope>NUCLEOTIDE SEQUENCE</scope>
    <source>
        <strain evidence="10">HMD3159</strain>
    </source>
</reference>
<dbReference type="Gene3D" id="3.30.70.100">
    <property type="match status" value="1"/>
</dbReference>
<evidence type="ECO:0000313" key="11">
    <source>
        <dbReference type="Proteomes" id="UP001155077"/>
    </source>
</evidence>